<dbReference type="Ensembl" id="ENSVKKT00000017589.1">
    <property type="protein sequence ID" value="ENSVKKP00000017162.1"/>
    <property type="gene ID" value="ENSVKKG00000011728.1"/>
</dbReference>
<dbReference type="OMA" id="SSANCLC"/>
<sequence length="63" mass="6797">LTGCSGRMDILWCFSQVKGTIDIGLTEGGFALPFVLGMKNLFPCTNCSVNDGFVSVDYMVLIT</sequence>
<dbReference type="Proteomes" id="UP000694545">
    <property type="component" value="Unplaced"/>
</dbReference>
<reference evidence="1" key="1">
    <citation type="submission" date="2025-08" db="UniProtKB">
        <authorList>
            <consortium name="Ensembl"/>
        </authorList>
    </citation>
    <scope>IDENTIFICATION</scope>
</reference>
<reference evidence="1" key="2">
    <citation type="submission" date="2025-09" db="UniProtKB">
        <authorList>
            <consortium name="Ensembl"/>
        </authorList>
    </citation>
    <scope>IDENTIFICATION</scope>
</reference>
<evidence type="ECO:0000313" key="1">
    <source>
        <dbReference type="Ensembl" id="ENSVKKP00000017162.1"/>
    </source>
</evidence>
<keyword evidence="2" id="KW-1185">Reference proteome</keyword>
<name>A0A8D2L5G1_VARKO</name>
<organism evidence="1 2">
    <name type="scientific">Varanus komodoensis</name>
    <name type="common">Komodo dragon</name>
    <dbReference type="NCBI Taxonomy" id="61221"/>
    <lineage>
        <taxon>Eukaryota</taxon>
        <taxon>Metazoa</taxon>
        <taxon>Chordata</taxon>
        <taxon>Craniata</taxon>
        <taxon>Vertebrata</taxon>
        <taxon>Euteleostomi</taxon>
        <taxon>Lepidosauria</taxon>
        <taxon>Squamata</taxon>
        <taxon>Bifurcata</taxon>
        <taxon>Unidentata</taxon>
        <taxon>Episquamata</taxon>
        <taxon>Toxicofera</taxon>
        <taxon>Anguimorpha</taxon>
        <taxon>Paleoanguimorpha</taxon>
        <taxon>Varanoidea</taxon>
        <taxon>Varanidae</taxon>
        <taxon>Varanus</taxon>
    </lineage>
</organism>
<dbReference type="AlphaFoldDB" id="A0A8D2L5G1"/>
<evidence type="ECO:0000313" key="2">
    <source>
        <dbReference type="Proteomes" id="UP000694545"/>
    </source>
</evidence>
<protein>
    <submittedName>
        <fullName evidence="1">Uncharacterized protein</fullName>
    </submittedName>
</protein>
<accession>A0A8D2L5G1</accession>
<proteinExistence type="predicted"/>